<evidence type="ECO:0000256" key="2">
    <source>
        <dbReference type="SAM" id="SignalP"/>
    </source>
</evidence>
<dbReference type="Proteomes" id="UP001139068">
    <property type="component" value="Unassembled WGS sequence"/>
</dbReference>
<feature type="region of interest" description="Disordered" evidence="1">
    <location>
        <begin position="25"/>
        <end position="91"/>
    </location>
</feature>
<dbReference type="EMBL" id="JAIVFL010000001">
    <property type="protein sequence ID" value="MCI4673773.1"/>
    <property type="molecule type" value="Genomic_DNA"/>
</dbReference>
<gene>
    <name evidence="3" type="ORF">K9U37_01880</name>
</gene>
<keyword evidence="2" id="KW-0732">Signal</keyword>
<evidence type="ECO:0000313" key="3">
    <source>
        <dbReference type="EMBL" id="MCI4673773.1"/>
    </source>
</evidence>
<keyword evidence="4" id="KW-1185">Reference proteome</keyword>
<organism evidence="3 4">
    <name type="scientific">Candidatus Mycolicibacterium alkanivorans</name>
    <dbReference type="NCBI Taxonomy" id="2954114"/>
    <lineage>
        <taxon>Bacteria</taxon>
        <taxon>Bacillati</taxon>
        <taxon>Actinomycetota</taxon>
        <taxon>Actinomycetes</taxon>
        <taxon>Mycobacteriales</taxon>
        <taxon>Mycobacteriaceae</taxon>
        <taxon>Mycolicibacterium</taxon>
    </lineage>
</organism>
<feature type="compositionally biased region" description="Polar residues" evidence="1">
    <location>
        <begin position="144"/>
        <end position="160"/>
    </location>
</feature>
<evidence type="ECO:0000313" key="4">
    <source>
        <dbReference type="Proteomes" id="UP001139068"/>
    </source>
</evidence>
<reference evidence="3" key="1">
    <citation type="journal article" date="2022" name="ISME J.">
        <title>Identification of active gaseous-alkane degraders at natural gas seeps.</title>
        <authorList>
            <person name="Farhan Ul Haque M."/>
            <person name="Hernandez M."/>
            <person name="Crombie A.T."/>
            <person name="Murrell J.C."/>
        </authorList>
    </citation>
    <scope>NUCLEOTIDE SEQUENCE</scope>
    <source>
        <strain evidence="3">ANDR5</strain>
    </source>
</reference>
<protein>
    <submittedName>
        <fullName evidence="3">Uncharacterized protein</fullName>
    </submittedName>
</protein>
<comment type="caution">
    <text evidence="3">The sequence shown here is derived from an EMBL/GenBank/DDBJ whole genome shotgun (WGS) entry which is preliminary data.</text>
</comment>
<feature type="chain" id="PRO_5046860230" evidence="2">
    <location>
        <begin position="25"/>
        <end position="490"/>
    </location>
</feature>
<accession>A0ABS9YSI6</accession>
<sequence>MGSSKYVGYVGGVAVAVGVGAAMAAAAQGTANADTDKPDSRGSADSSQVDAGPKKSEARAATGRTRPQSRLGDKSEGIAAPVTKPPTSTLASVAKPTAAAFEAAQVEKVQGLFASTRRTPPTTAAVTTGTTGTTGTAIAVDTAPSTKSATTQADATTPSVPWSPNPLRPMPPEPAPNDMPGPVWDLEQAVVNAFPDILQPVPREVFEAGYRATQMIPWVNIIVPFVNIGTNLPAALAGDKNATQRIINNLIVTIQPVAIAYYGYNEIADLLNVEQLALDLQTWAITTAWDVLDPFQLLHNRGQSGLPLSTTTPPAYPPATAAVALASATTPKASTATPNATTVTDPNPFRADDPWPTTMPDAVLATEQSVLAAWPAPLEPLAPLFREAYEAVYRASQIVPWVNVVVPVTNILPALAQAFQGDRSGAQVTINQLLLTTAPLALLYWGFDELADLLNNEETAATTRQTLVASLWDSLDPAGLLHVPGQSGIA</sequence>
<feature type="signal peptide" evidence="2">
    <location>
        <begin position="1"/>
        <end position="24"/>
    </location>
</feature>
<evidence type="ECO:0000256" key="1">
    <source>
        <dbReference type="SAM" id="MobiDB-lite"/>
    </source>
</evidence>
<dbReference type="RefSeq" id="WP_243070278.1">
    <property type="nucleotide sequence ID" value="NZ_JAIVFL010000001.1"/>
</dbReference>
<name>A0ABS9YSI6_9MYCO</name>
<feature type="region of interest" description="Disordered" evidence="1">
    <location>
        <begin position="143"/>
        <end position="167"/>
    </location>
</feature>
<proteinExistence type="predicted"/>